<evidence type="ECO:0000313" key="1">
    <source>
        <dbReference type="EMBL" id="EFL91099.1"/>
    </source>
</evidence>
<reference evidence="1" key="1">
    <citation type="journal article" date="2009" name="Environ. Microbiol.">
        <title>Dynamics of genome evolution in facultative symbionts of aphids.</title>
        <authorList>
            <person name="Degnan P.H."/>
            <person name="Leonardo T.E."/>
            <person name="Cass B.N."/>
            <person name="Hurwitz B."/>
            <person name="Stern D."/>
            <person name="Gibbs R.A."/>
            <person name="Richards S."/>
            <person name="Moran N.A."/>
        </authorList>
    </citation>
    <scope>NUCLEOTIDE SEQUENCE [LARGE SCALE GENOMIC DNA]</scope>
    <source>
        <strain evidence="1">LSR1</strain>
    </source>
</reference>
<proteinExistence type="predicted"/>
<dbReference type="EMBL" id="GL379747">
    <property type="protein sequence ID" value="EFL91099.1"/>
    <property type="molecule type" value="Genomic_DNA"/>
</dbReference>
<dbReference type="AlphaFoldDB" id="E0WV65"/>
<keyword evidence="2" id="KW-1185">Reference proteome</keyword>
<gene>
    <name evidence="1" type="ORF">REG_1980</name>
</gene>
<accession>E0WV65</accession>
<name>E0WV65_9ENTR</name>
<dbReference type="HOGENOM" id="CLU_1313551_0_0_6"/>
<evidence type="ECO:0000313" key="2">
    <source>
        <dbReference type="Proteomes" id="UP000005726"/>
    </source>
</evidence>
<dbReference type="Proteomes" id="UP000005726">
    <property type="component" value="Unassembled WGS sequence"/>
</dbReference>
<dbReference type="RefSeq" id="WP_006705606.1">
    <property type="nucleotide sequence ID" value="NZ_CAWLGB010000159.1"/>
</dbReference>
<organism evidence="1 2">
    <name type="scientific">Candidatus Regiella insecticola LSR1</name>
    <dbReference type="NCBI Taxonomy" id="663321"/>
    <lineage>
        <taxon>Bacteria</taxon>
        <taxon>Pseudomonadati</taxon>
        <taxon>Pseudomonadota</taxon>
        <taxon>Gammaproteobacteria</taxon>
        <taxon>Enterobacterales</taxon>
        <taxon>Enterobacteriaceae</taxon>
        <taxon>aphid secondary symbionts</taxon>
        <taxon>Candidatus Regiella</taxon>
    </lineage>
</organism>
<sequence length="209" mass="24045">MTRYLLPLPFYYRQGKKKIMTPPAVEFLQPTAYLGHAPFCWLWNAPMKSVNHYRMETLPPAPLTPVLKSKGTPTGYLTKYVSKNLDGSVLKSAADPATGEPLLSHETGKPLHEAVEHVVAWASLHRVRQFQFFGIPSRQTYRELRLLAGQLQRKSKTKKRGNSWQIKRWMTCWLPPMPGVWPPIYSSKAGCWCRVKTILCALLMWRRIP</sequence>
<protein>
    <submittedName>
        <fullName evidence="1">Putative phage replication protein</fullName>
    </submittedName>
</protein>
<dbReference type="STRING" id="663321.REG_1980"/>
<dbReference type="eggNOG" id="ENOG502Z7TX">
    <property type="taxonomic scope" value="Bacteria"/>
</dbReference>